<protein>
    <submittedName>
        <fullName evidence="1">Uncharacterized protein</fullName>
    </submittedName>
</protein>
<dbReference type="VEuPathDB" id="FungiDB:ASPZODRAFT_131832"/>
<reference evidence="2" key="1">
    <citation type="journal article" date="2017" name="Genome Biol.">
        <title>Comparative genomics reveals high biological diversity and specific adaptations in the industrially and medically important fungal genus Aspergillus.</title>
        <authorList>
            <person name="de Vries R.P."/>
            <person name="Riley R."/>
            <person name="Wiebenga A."/>
            <person name="Aguilar-Osorio G."/>
            <person name="Amillis S."/>
            <person name="Uchima C.A."/>
            <person name="Anderluh G."/>
            <person name="Asadollahi M."/>
            <person name="Askin M."/>
            <person name="Barry K."/>
            <person name="Battaglia E."/>
            <person name="Bayram O."/>
            <person name="Benocci T."/>
            <person name="Braus-Stromeyer S.A."/>
            <person name="Caldana C."/>
            <person name="Canovas D."/>
            <person name="Cerqueira G.C."/>
            <person name="Chen F."/>
            <person name="Chen W."/>
            <person name="Choi C."/>
            <person name="Clum A."/>
            <person name="Dos Santos R.A."/>
            <person name="Damasio A.R."/>
            <person name="Diallinas G."/>
            <person name="Emri T."/>
            <person name="Fekete E."/>
            <person name="Flipphi M."/>
            <person name="Freyberg S."/>
            <person name="Gallo A."/>
            <person name="Gournas C."/>
            <person name="Habgood R."/>
            <person name="Hainaut M."/>
            <person name="Harispe M.L."/>
            <person name="Henrissat B."/>
            <person name="Hilden K.S."/>
            <person name="Hope R."/>
            <person name="Hossain A."/>
            <person name="Karabika E."/>
            <person name="Karaffa L."/>
            <person name="Karanyi Z."/>
            <person name="Krasevec N."/>
            <person name="Kuo A."/>
            <person name="Kusch H."/>
            <person name="LaButti K."/>
            <person name="Lagendijk E.L."/>
            <person name="Lapidus A."/>
            <person name="Levasseur A."/>
            <person name="Lindquist E."/>
            <person name="Lipzen A."/>
            <person name="Logrieco A.F."/>
            <person name="MacCabe A."/>
            <person name="Maekelae M.R."/>
            <person name="Malavazi I."/>
            <person name="Melin P."/>
            <person name="Meyer V."/>
            <person name="Mielnichuk N."/>
            <person name="Miskei M."/>
            <person name="Molnar A.P."/>
            <person name="Mule G."/>
            <person name="Ngan C.Y."/>
            <person name="Orejas M."/>
            <person name="Orosz E."/>
            <person name="Ouedraogo J.P."/>
            <person name="Overkamp K.M."/>
            <person name="Park H.-S."/>
            <person name="Perrone G."/>
            <person name="Piumi F."/>
            <person name="Punt P.J."/>
            <person name="Ram A.F."/>
            <person name="Ramon A."/>
            <person name="Rauscher S."/>
            <person name="Record E."/>
            <person name="Riano-Pachon D.M."/>
            <person name="Robert V."/>
            <person name="Roehrig J."/>
            <person name="Ruller R."/>
            <person name="Salamov A."/>
            <person name="Salih N.S."/>
            <person name="Samson R.A."/>
            <person name="Sandor E."/>
            <person name="Sanguinetti M."/>
            <person name="Schuetze T."/>
            <person name="Sepcic K."/>
            <person name="Shelest E."/>
            <person name="Sherlock G."/>
            <person name="Sophianopoulou V."/>
            <person name="Squina F.M."/>
            <person name="Sun H."/>
            <person name="Susca A."/>
            <person name="Todd R.B."/>
            <person name="Tsang A."/>
            <person name="Unkles S.E."/>
            <person name="van de Wiele N."/>
            <person name="van Rossen-Uffink D."/>
            <person name="Oliveira J.V."/>
            <person name="Vesth T.C."/>
            <person name="Visser J."/>
            <person name="Yu J.-H."/>
            <person name="Zhou M."/>
            <person name="Andersen M.R."/>
            <person name="Archer D.B."/>
            <person name="Baker S.E."/>
            <person name="Benoit I."/>
            <person name="Brakhage A.A."/>
            <person name="Braus G.H."/>
            <person name="Fischer R."/>
            <person name="Frisvad J.C."/>
            <person name="Goldman G.H."/>
            <person name="Houbraken J."/>
            <person name="Oakley B."/>
            <person name="Pocsi I."/>
            <person name="Scazzocchio C."/>
            <person name="Seiboth B."/>
            <person name="vanKuyk P.A."/>
            <person name="Wortman J."/>
            <person name="Dyer P.S."/>
            <person name="Grigoriev I.V."/>
        </authorList>
    </citation>
    <scope>NUCLEOTIDE SEQUENCE [LARGE SCALE GENOMIC DNA]</scope>
    <source>
        <strain evidence="2">CBS 506.65</strain>
    </source>
</reference>
<organism evidence="1 2">
    <name type="scientific">Penicilliopsis zonata CBS 506.65</name>
    <dbReference type="NCBI Taxonomy" id="1073090"/>
    <lineage>
        <taxon>Eukaryota</taxon>
        <taxon>Fungi</taxon>
        <taxon>Dikarya</taxon>
        <taxon>Ascomycota</taxon>
        <taxon>Pezizomycotina</taxon>
        <taxon>Eurotiomycetes</taxon>
        <taxon>Eurotiomycetidae</taxon>
        <taxon>Eurotiales</taxon>
        <taxon>Aspergillaceae</taxon>
        <taxon>Penicilliopsis</taxon>
    </lineage>
</organism>
<dbReference type="Proteomes" id="UP000184188">
    <property type="component" value="Unassembled WGS sequence"/>
</dbReference>
<dbReference type="EMBL" id="KV878341">
    <property type="protein sequence ID" value="OJJ46923.1"/>
    <property type="molecule type" value="Genomic_DNA"/>
</dbReference>
<name>A0A1L9SIL5_9EURO</name>
<proteinExistence type="predicted"/>
<accession>A0A1L9SIL5</accession>
<dbReference type="GeneID" id="34609316"/>
<dbReference type="OrthoDB" id="191139at2759"/>
<evidence type="ECO:0000313" key="1">
    <source>
        <dbReference type="EMBL" id="OJJ46923.1"/>
    </source>
</evidence>
<evidence type="ECO:0000313" key="2">
    <source>
        <dbReference type="Proteomes" id="UP000184188"/>
    </source>
</evidence>
<dbReference type="RefSeq" id="XP_022581433.1">
    <property type="nucleotide sequence ID" value="XM_022722851.1"/>
</dbReference>
<keyword evidence="2" id="KW-1185">Reference proteome</keyword>
<gene>
    <name evidence="1" type="ORF">ASPZODRAFT_131832</name>
</gene>
<dbReference type="AlphaFoldDB" id="A0A1L9SIL5"/>
<sequence length="59" mass="6824">MAKATTGDGYKVHFGTNYLSHALLINLLLPTMQRTFNDAELARQLWEWTGRELKRVKSM</sequence>